<dbReference type="Pfam" id="PF07947">
    <property type="entry name" value="YhhN"/>
    <property type="match status" value="1"/>
</dbReference>
<feature type="transmembrane region" description="Helical" evidence="6">
    <location>
        <begin position="200"/>
        <end position="218"/>
    </location>
</feature>
<evidence type="ECO:0000313" key="7">
    <source>
        <dbReference type="EMBL" id="TRX43005.1"/>
    </source>
</evidence>
<dbReference type="RefSeq" id="WP_144254928.1">
    <property type="nucleotide sequence ID" value="NZ_VJZT01000001.1"/>
</dbReference>
<evidence type="ECO:0000256" key="6">
    <source>
        <dbReference type="SAM" id="Phobius"/>
    </source>
</evidence>
<feature type="transmembrane region" description="Helical" evidence="6">
    <location>
        <begin position="29"/>
        <end position="48"/>
    </location>
</feature>
<feature type="transmembrane region" description="Helical" evidence="6">
    <location>
        <begin position="79"/>
        <end position="99"/>
    </location>
</feature>
<feature type="transmembrane region" description="Helical" evidence="6">
    <location>
        <begin position="55"/>
        <end position="73"/>
    </location>
</feature>
<evidence type="ECO:0000256" key="2">
    <source>
        <dbReference type="ARBA" id="ARBA00007375"/>
    </source>
</evidence>
<comment type="subcellular location">
    <subcellularLocation>
        <location evidence="1">Membrane</location>
        <topology evidence="1">Multi-pass membrane protein</topology>
    </subcellularLocation>
</comment>
<gene>
    <name evidence="7" type="ORF">FNW21_01330</name>
</gene>
<dbReference type="GO" id="GO:0016020">
    <property type="term" value="C:membrane"/>
    <property type="evidence" value="ECO:0007669"/>
    <property type="project" value="UniProtKB-SubCell"/>
</dbReference>
<evidence type="ECO:0000256" key="3">
    <source>
        <dbReference type="ARBA" id="ARBA00022692"/>
    </source>
</evidence>
<name>A0A553EDC9_9FLAO</name>
<dbReference type="AlphaFoldDB" id="A0A553EDC9"/>
<dbReference type="InterPro" id="IPR012506">
    <property type="entry name" value="TMEM86B-like"/>
</dbReference>
<evidence type="ECO:0000256" key="4">
    <source>
        <dbReference type="ARBA" id="ARBA00022989"/>
    </source>
</evidence>
<comment type="similarity">
    <text evidence="2">Belongs to the TMEM86 family.</text>
</comment>
<comment type="caution">
    <text evidence="7">The sequence shown here is derived from an EMBL/GenBank/DDBJ whole genome shotgun (WGS) entry which is preliminary data.</text>
</comment>
<dbReference type="OrthoDB" id="1377116at2"/>
<feature type="transmembrane region" description="Helical" evidence="6">
    <location>
        <begin position="7"/>
        <end position="23"/>
    </location>
</feature>
<feature type="transmembrane region" description="Helical" evidence="6">
    <location>
        <begin position="143"/>
        <end position="162"/>
    </location>
</feature>
<organism evidence="7 8">
    <name type="scientific">Flavobacterium restrictum</name>
    <dbReference type="NCBI Taxonomy" id="2594428"/>
    <lineage>
        <taxon>Bacteria</taxon>
        <taxon>Pseudomonadati</taxon>
        <taxon>Bacteroidota</taxon>
        <taxon>Flavobacteriia</taxon>
        <taxon>Flavobacteriales</taxon>
        <taxon>Flavobacteriaceae</taxon>
        <taxon>Flavobacterium</taxon>
    </lineage>
</organism>
<keyword evidence="5 6" id="KW-0472">Membrane</keyword>
<keyword evidence="4 6" id="KW-1133">Transmembrane helix</keyword>
<dbReference type="EMBL" id="VJZT01000001">
    <property type="protein sequence ID" value="TRX43005.1"/>
    <property type="molecule type" value="Genomic_DNA"/>
</dbReference>
<proteinExistence type="inferred from homology"/>
<protein>
    <recommendedName>
        <fullName evidence="9">YhhN-like protein</fullName>
    </recommendedName>
</protein>
<evidence type="ECO:0000313" key="8">
    <source>
        <dbReference type="Proteomes" id="UP000316371"/>
    </source>
</evidence>
<dbReference type="Proteomes" id="UP000316371">
    <property type="component" value="Unassembled WGS sequence"/>
</dbReference>
<evidence type="ECO:0008006" key="9">
    <source>
        <dbReference type="Google" id="ProtNLM"/>
    </source>
</evidence>
<accession>A0A553EDC9</accession>
<evidence type="ECO:0000256" key="5">
    <source>
        <dbReference type="ARBA" id="ARBA00023136"/>
    </source>
</evidence>
<feature type="transmembrane region" description="Helical" evidence="6">
    <location>
        <begin position="111"/>
        <end position="131"/>
    </location>
</feature>
<keyword evidence="8" id="KW-1185">Reference proteome</keyword>
<feature type="transmembrane region" description="Helical" evidence="6">
    <location>
        <begin position="169"/>
        <end position="188"/>
    </location>
</feature>
<evidence type="ECO:0000256" key="1">
    <source>
        <dbReference type="ARBA" id="ARBA00004141"/>
    </source>
</evidence>
<reference evidence="7 8" key="1">
    <citation type="submission" date="2019-07" db="EMBL/GenBank/DDBJ databases">
        <title>Novel species of Flavobacterium.</title>
        <authorList>
            <person name="Liu Q."/>
            <person name="Xin Y.-H."/>
        </authorList>
    </citation>
    <scope>NUCLEOTIDE SEQUENCE [LARGE SCALE GENOMIC DNA]</scope>
    <source>
        <strain evidence="7 8">LB1R34</strain>
    </source>
</reference>
<sequence>MKPSTPALLLYFVTSIIAIFLTFMQQYSLVVYCKAILVPAIFSYYLIANNYKMDWLKLLVFLFSLIGEIYGLMDFKHAELGSILSFFIVYILLLKCVVFDFKKAKLNQTTIVGIVILVLFLGGLLFSILDLKFEKLKFSFCLLLFYGVVLGILSVIAISNYIIRPNYRFLNLVLACACFIISDVFYALNHFYITTAVLRIIGTSTQILSYLFLVIYFIESNALQENK</sequence>
<keyword evidence="3 6" id="KW-0812">Transmembrane</keyword>